<dbReference type="EMBL" id="CAADFD010000109">
    <property type="protein sequence ID" value="VFJ65965.1"/>
    <property type="molecule type" value="Genomic_DNA"/>
</dbReference>
<dbReference type="PANTHER" id="PTHR44129">
    <property type="entry name" value="WD REPEAT-CONTAINING PROTEIN POP1"/>
    <property type="match status" value="1"/>
</dbReference>
<organism evidence="5">
    <name type="scientific">Candidatus Kentrum sp. FW</name>
    <dbReference type="NCBI Taxonomy" id="2126338"/>
    <lineage>
        <taxon>Bacteria</taxon>
        <taxon>Pseudomonadati</taxon>
        <taxon>Pseudomonadota</taxon>
        <taxon>Gammaproteobacteria</taxon>
        <taxon>Candidatus Kentrum</taxon>
    </lineage>
</organism>
<keyword evidence="4" id="KW-1133">Transmembrane helix</keyword>
<evidence type="ECO:0000256" key="2">
    <source>
        <dbReference type="ARBA" id="ARBA00022737"/>
    </source>
</evidence>
<keyword evidence="2" id="KW-0677">Repeat</keyword>
<reference evidence="5" key="1">
    <citation type="submission" date="2019-02" db="EMBL/GenBank/DDBJ databases">
        <authorList>
            <person name="Gruber-Vodicka R. H."/>
            <person name="Seah K. B. B."/>
        </authorList>
    </citation>
    <scope>NUCLEOTIDE SEQUENCE</scope>
    <source>
        <strain evidence="5">BECK_BZ106</strain>
    </source>
</reference>
<dbReference type="PROSITE" id="PS50082">
    <property type="entry name" value="WD_REPEATS_2"/>
    <property type="match status" value="3"/>
</dbReference>
<proteinExistence type="predicted"/>
<evidence type="ECO:0000256" key="1">
    <source>
        <dbReference type="ARBA" id="ARBA00022574"/>
    </source>
</evidence>
<feature type="repeat" description="WD" evidence="3">
    <location>
        <begin position="293"/>
        <end position="320"/>
    </location>
</feature>
<protein>
    <submittedName>
        <fullName evidence="5">WD40 repeat</fullName>
    </submittedName>
</protein>
<dbReference type="Pfam" id="PF00400">
    <property type="entry name" value="WD40"/>
    <property type="match status" value="4"/>
</dbReference>
<evidence type="ECO:0000256" key="4">
    <source>
        <dbReference type="SAM" id="Phobius"/>
    </source>
</evidence>
<dbReference type="PROSITE" id="PS00678">
    <property type="entry name" value="WD_REPEATS_1"/>
    <property type="match status" value="1"/>
</dbReference>
<keyword evidence="1 3" id="KW-0853">WD repeat</keyword>
<feature type="repeat" description="WD" evidence="3">
    <location>
        <begin position="243"/>
        <end position="284"/>
    </location>
</feature>
<dbReference type="SUPFAM" id="SSF50978">
    <property type="entry name" value="WD40 repeat-like"/>
    <property type="match status" value="1"/>
</dbReference>
<evidence type="ECO:0000256" key="3">
    <source>
        <dbReference type="PROSITE-ProRule" id="PRU00221"/>
    </source>
</evidence>
<gene>
    <name evidence="5" type="ORF">BECKFW1821B_GA0114236_11094</name>
</gene>
<keyword evidence="4" id="KW-0472">Membrane</keyword>
<dbReference type="AlphaFoldDB" id="A0A450TFJ1"/>
<dbReference type="InterPro" id="IPR036322">
    <property type="entry name" value="WD40_repeat_dom_sf"/>
</dbReference>
<dbReference type="InterPro" id="IPR001680">
    <property type="entry name" value="WD40_rpt"/>
</dbReference>
<sequence>MVEVLKTDWVWTKEHTRLMGRAAAWNTLQRKGGLLRGGELKKSEDWLQRHPPKTPPPNPDVVDFIHASRKAARKRLGYWLAGAVAGIAVLAGISWVAMEQNNRRAANVLAVKAKTEGDPGKAHAHARNAYILSTSSTVYETLLETYHGDAFSRIIEEHAPETIQFTPDGQRFLLFSTQLEGFASIWRRDGTKIADLELKENANQMMISPGGDYLLSTQYKTEGENNISSFTIWNLDGTERLTFEGHPGVIWSMAIAPDGDTIASWTKGDTLRLWNLEGKELIAFDPAKLAYDISRLGFNSDGTLLVTGSWDETAHVWDLQGNHVAGIDREDSTNRFAAFVPGKNRVLSGNAEGLVRIWDLQGNIHNSAKLENALKQATFSGEGSRVLMLTAFGEAYSWDLSPVEEDWEQPPPPVRLGGACGSNKTTFSYLAFTGADNLILSVTTDGVVQRWEPNGEPNSHVGAIGKEVEHAALSPDGRILLTEDRTDGWFVRYWDLGARGVGVLGHPGIVQKALFVPGTDWLLSCDHDGILRTWGNDGQLRASHGDTGYCANLTVARGGRFAWSVEDSNRSGWGYNHLYVADAKNRPERWREYEDLILDLAFSPGGHHLAVATQSQVEIIDGEGDRVSTYAKEGFQAEAITWADLETLWIGLSQDDEGLLVALDPKGNVLLTQPVPWVDFLRTSPDGRHLLSSHRREEKGEQRYEARVWTLARTGDNQPRIGPLATLGPLDDWITSARFSPGGTRIIIGSRTGEAQLWNIGGKKLAELPHGTKVSAVAFVSGGIITGTDKSQLFQWEPRGFLFWKQWEPTIQLRGHTKAITSVESQGSLLLSASEDGTARL</sequence>
<keyword evidence="4" id="KW-0812">Transmembrane</keyword>
<dbReference type="PROSITE" id="PS50294">
    <property type="entry name" value="WD_REPEATS_REGION"/>
    <property type="match status" value="2"/>
</dbReference>
<feature type="transmembrane region" description="Helical" evidence="4">
    <location>
        <begin position="76"/>
        <end position="98"/>
    </location>
</feature>
<dbReference type="InterPro" id="IPR050349">
    <property type="entry name" value="WD_LIS1/nudF_dynein_reg"/>
</dbReference>
<dbReference type="InterPro" id="IPR019775">
    <property type="entry name" value="WD40_repeat_CS"/>
</dbReference>
<dbReference type="SUPFAM" id="SSF82171">
    <property type="entry name" value="DPP6 N-terminal domain-like"/>
    <property type="match status" value="1"/>
</dbReference>
<dbReference type="InterPro" id="IPR015943">
    <property type="entry name" value="WD40/YVTN_repeat-like_dom_sf"/>
</dbReference>
<name>A0A450TFJ1_9GAMM</name>
<dbReference type="Gene3D" id="2.130.10.10">
    <property type="entry name" value="YVTN repeat-like/Quinoprotein amine dehydrogenase"/>
    <property type="match status" value="3"/>
</dbReference>
<evidence type="ECO:0000313" key="5">
    <source>
        <dbReference type="EMBL" id="VFJ65965.1"/>
    </source>
</evidence>
<feature type="repeat" description="WD" evidence="3">
    <location>
        <begin position="813"/>
        <end position="841"/>
    </location>
</feature>
<dbReference type="SMART" id="SM00320">
    <property type="entry name" value="WD40"/>
    <property type="match status" value="10"/>
</dbReference>
<accession>A0A450TFJ1</accession>